<dbReference type="OrthoDB" id="9809878at2"/>
<evidence type="ECO:0000313" key="1">
    <source>
        <dbReference type="EMBL" id="QEN03384.1"/>
    </source>
</evidence>
<dbReference type="AlphaFoldDB" id="A0A5C1Q9R3"/>
<reference evidence="1 2" key="1">
    <citation type="submission" date="2019-02" db="EMBL/GenBank/DDBJ databases">
        <authorList>
            <person name="Fomenkov A."/>
            <person name="Dubinina G."/>
            <person name="Grabovich M."/>
            <person name="Vincze T."/>
            <person name="Roberts R.J."/>
        </authorList>
    </citation>
    <scope>NUCLEOTIDE SEQUENCE [LARGE SCALE GENOMIC DNA]</scope>
    <source>
        <strain evidence="1 2">P</strain>
    </source>
</reference>
<dbReference type="EMBL" id="CP035807">
    <property type="protein sequence ID" value="QEN03384.1"/>
    <property type="molecule type" value="Genomic_DNA"/>
</dbReference>
<evidence type="ECO:0008006" key="3">
    <source>
        <dbReference type="Google" id="ProtNLM"/>
    </source>
</evidence>
<sequence>MYSSNVANIVTFEKLSHYCLKHLTKDREVRVVGRLKQEKLNVNAIEPDSRIVIVAEHVEFKPVLNMQSDTDRKVV</sequence>
<reference evidence="1 2" key="2">
    <citation type="submission" date="2019-09" db="EMBL/GenBank/DDBJ databases">
        <title>Complete Genome Sequence and Methylome Analysis of free living Spirochaetas.</title>
        <authorList>
            <person name="Leshcheva N."/>
            <person name="Mikheeva N."/>
        </authorList>
    </citation>
    <scope>NUCLEOTIDE SEQUENCE [LARGE SCALE GENOMIC DNA]</scope>
    <source>
        <strain evidence="1 2">P</strain>
    </source>
</reference>
<proteinExistence type="predicted"/>
<evidence type="ECO:0000313" key="2">
    <source>
        <dbReference type="Proteomes" id="UP000323824"/>
    </source>
</evidence>
<organism evidence="1 2">
    <name type="scientific">Thiospirochaeta perfilievii</name>
    <dbReference type="NCBI Taxonomy" id="252967"/>
    <lineage>
        <taxon>Bacteria</taxon>
        <taxon>Pseudomonadati</taxon>
        <taxon>Spirochaetota</taxon>
        <taxon>Spirochaetia</taxon>
        <taxon>Spirochaetales</taxon>
        <taxon>Spirochaetaceae</taxon>
        <taxon>Thiospirochaeta</taxon>
    </lineage>
</organism>
<dbReference type="Gene3D" id="2.40.50.140">
    <property type="entry name" value="Nucleic acid-binding proteins"/>
    <property type="match status" value="1"/>
</dbReference>
<keyword evidence="2" id="KW-1185">Reference proteome</keyword>
<dbReference type="KEGG" id="sper:EW093_01250"/>
<dbReference type="Proteomes" id="UP000323824">
    <property type="component" value="Chromosome"/>
</dbReference>
<accession>A0A5C1Q9R3</accession>
<gene>
    <name evidence="1" type="ORF">EW093_01250</name>
</gene>
<dbReference type="InterPro" id="IPR012340">
    <property type="entry name" value="NA-bd_OB-fold"/>
</dbReference>
<name>A0A5C1Q9R3_9SPIO</name>
<protein>
    <recommendedName>
        <fullName evidence="3">Single-stranded DNA-binding protein</fullName>
    </recommendedName>
</protein>